<name>A0A8K0W765_9HYPO</name>
<keyword evidence="3" id="KW-1185">Reference proteome</keyword>
<organism evidence="2 3">
    <name type="scientific">Fusarium tricinctum</name>
    <dbReference type="NCBI Taxonomy" id="61284"/>
    <lineage>
        <taxon>Eukaryota</taxon>
        <taxon>Fungi</taxon>
        <taxon>Dikarya</taxon>
        <taxon>Ascomycota</taxon>
        <taxon>Pezizomycotina</taxon>
        <taxon>Sordariomycetes</taxon>
        <taxon>Hypocreomycetidae</taxon>
        <taxon>Hypocreales</taxon>
        <taxon>Nectriaceae</taxon>
        <taxon>Fusarium</taxon>
        <taxon>Fusarium tricinctum species complex</taxon>
    </lineage>
</organism>
<dbReference type="AlphaFoldDB" id="A0A8K0W765"/>
<evidence type="ECO:0000259" key="1">
    <source>
        <dbReference type="PROSITE" id="PS51186"/>
    </source>
</evidence>
<dbReference type="PANTHER" id="PTHR43415:SF3">
    <property type="entry name" value="GNAT-FAMILY ACETYLTRANSFERASE"/>
    <property type="match status" value="1"/>
</dbReference>
<protein>
    <submittedName>
        <fullName evidence="2">Acyl-CoA N-acyltransferase</fullName>
    </submittedName>
</protein>
<dbReference type="InterPro" id="IPR016181">
    <property type="entry name" value="Acyl_CoA_acyltransferase"/>
</dbReference>
<feature type="domain" description="N-acetyltransferase" evidence="1">
    <location>
        <begin position="47"/>
        <end position="187"/>
    </location>
</feature>
<comment type="caution">
    <text evidence="2">The sequence shown here is derived from an EMBL/GenBank/DDBJ whole genome shotgun (WGS) entry which is preliminary data.</text>
</comment>
<dbReference type="PANTHER" id="PTHR43415">
    <property type="entry name" value="SPERMIDINE N(1)-ACETYLTRANSFERASE"/>
    <property type="match status" value="1"/>
</dbReference>
<dbReference type="CDD" id="cd04301">
    <property type="entry name" value="NAT_SF"/>
    <property type="match status" value="1"/>
</dbReference>
<dbReference type="Gene3D" id="3.40.630.30">
    <property type="match status" value="1"/>
</dbReference>
<evidence type="ECO:0000313" key="3">
    <source>
        <dbReference type="Proteomes" id="UP000813427"/>
    </source>
</evidence>
<gene>
    <name evidence="2" type="ORF">BKA59DRAFT_487079</name>
</gene>
<evidence type="ECO:0000313" key="2">
    <source>
        <dbReference type="EMBL" id="KAH7236423.1"/>
    </source>
</evidence>
<dbReference type="PROSITE" id="PS51186">
    <property type="entry name" value="GNAT"/>
    <property type="match status" value="1"/>
</dbReference>
<reference evidence="2" key="1">
    <citation type="journal article" date="2021" name="Nat. Commun.">
        <title>Genetic determinants of endophytism in the Arabidopsis root mycobiome.</title>
        <authorList>
            <person name="Mesny F."/>
            <person name="Miyauchi S."/>
            <person name="Thiergart T."/>
            <person name="Pickel B."/>
            <person name="Atanasova L."/>
            <person name="Karlsson M."/>
            <person name="Huettel B."/>
            <person name="Barry K.W."/>
            <person name="Haridas S."/>
            <person name="Chen C."/>
            <person name="Bauer D."/>
            <person name="Andreopoulos W."/>
            <person name="Pangilinan J."/>
            <person name="LaButti K."/>
            <person name="Riley R."/>
            <person name="Lipzen A."/>
            <person name="Clum A."/>
            <person name="Drula E."/>
            <person name="Henrissat B."/>
            <person name="Kohler A."/>
            <person name="Grigoriev I.V."/>
            <person name="Martin F.M."/>
            <person name="Hacquard S."/>
        </authorList>
    </citation>
    <scope>NUCLEOTIDE SEQUENCE</scope>
    <source>
        <strain evidence="2">MPI-SDFR-AT-0068</strain>
    </source>
</reference>
<dbReference type="EMBL" id="JAGPXF010000007">
    <property type="protein sequence ID" value="KAH7236423.1"/>
    <property type="molecule type" value="Genomic_DNA"/>
</dbReference>
<proteinExistence type="predicted"/>
<dbReference type="GO" id="GO:0016747">
    <property type="term" value="F:acyltransferase activity, transferring groups other than amino-acyl groups"/>
    <property type="evidence" value="ECO:0007669"/>
    <property type="project" value="InterPro"/>
</dbReference>
<sequence>MDEQRIANAYRSKRLTYRAPENNDEDKAFLSKHFDNNPVSAALADPQLLKPRDKKSAEDLLTFMKDSVLSCVISLSPDEAKKYDSEKSDPIPIGFIILGLGGRKAHHRNAGIGIMLVEEYQNKGYGGESINWMLDWAFRHGGFHRVGIQTFGFNERAQHLYKKLGFIEEGRSREAIWHDRNWHDMVDLGMLESEWVALRGLD</sequence>
<accession>A0A8K0W765</accession>
<dbReference type="Pfam" id="PF00583">
    <property type="entry name" value="Acetyltransf_1"/>
    <property type="match status" value="1"/>
</dbReference>
<dbReference type="Proteomes" id="UP000813427">
    <property type="component" value="Unassembled WGS sequence"/>
</dbReference>
<dbReference type="OrthoDB" id="64477at2759"/>
<dbReference type="InterPro" id="IPR000182">
    <property type="entry name" value="GNAT_dom"/>
</dbReference>
<dbReference type="SUPFAM" id="SSF55729">
    <property type="entry name" value="Acyl-CoA N-acyltransferases (Nat)"/>
    <property type="match status" value="1"/>
</dbReference>